<dbReference type="InterPro" id="IPR040843">
    <property type="entry name" value="RAMA"/>
</dbReference>
<feature type="domain" description="RAMA" evidence="1">
    <location>
        <begin position="356"/>
        <end position="442"/>
    </location>
</feature>
<dbReference type="InterPro" id="IPR042334">
    <property type="entry name" value="ANKRD31"/>
</dbReference>
<dbReference type="Pfam" id="PF18755">
    <property type="entry name" value="RAMA"/>
    <property type="match status" value="1"/>
</dbReference>
<feature type="non-terminal residue" evidence="2">
    <location>
        <position position="1"/>
    </location>
</feature>
<dbReference type="OrthoDB" id="2384350at2759"/>
<dbReference type="Proteomes" id="UP000571324">
    <property type="component" value="Unassembled WGS sequence"/>
</dbReference>
<comment type="caution">
    <text evidence="2">The sequence shown here is derived from an EMBL/GenBank/DDBJ whole genome shotgun (WGS) entry which is preliminary data.</text>
</comment>
<dbReference type="PANTHER" id="PTHR24176">
    <property type="entry name" value="ANKYRIN REPEAT DOMAIN-CONTAINING PROTEIN 31-RELATED"/>
    <property type="match status" value="1"/>
</dbReference>
<dbReference type="EMBL" id="VZRL01002256">
    <property type="protein sequence ID" value="NWV20714.1"/>
    <property type="molecule type" value="Genomic_DNA"/>
</dbReference>
<reference evidence="2 3" key="1">
    <citation type="submission" date="2019-09" db="EMBL/GenBank/DDBJ databases">
        <title>Bird 10,000 Genomes (B10K) Project - Family phase.</title>
        <authorList>
            <person name="Zhang G."/>
        </authorList>
    </citation>
    <scope>NUCLEOTIDE SEQUENCE [LARGE SCALE GENOMIC DNA]</scope>
    <source>
        <strain evidence="2">B10K-DU-029-52</strain>
    </source>
</reference>
<dbReference type="AlphaFoldDB" id="A0A7K6D144"/>
<evidence type="ECO:0000259" key="1">
    <source>
        <dbReference type="Pfam" id="PF18755"/>
    </source>
</evidence>
<sequence length="461" mass="52231">TDVYIQRLSQIQDTLNEMLANQKAERDILAKKYRASVESFKKGALRKQLVNLASRQKNLLTVAQTQEKLVQKIQNYRKTKQMSNSSSEKEISKSVIFHGNDTRQSLTANEIMCPDTIAFSMGLGASTPNGNRVEAHVSLENRYSAQECIQHPHIYLNEIRANKEAITSKDASDHALASKNRVREYAFDNMSKPTNAAEVMTLPSEPTISTARTKCSQQKDIDCVAIVEQGNKSLNPTPVTNTLNIVKPRSTVVNKNVCQTSSDCKQVLTHEDLHRYVNKKEAFQQQQPQQITLLASTKNFSNTLQQMVFQSSENSFNANLVLTNLTSNTYSAVNVSEKSSQSYSNQEWEHKQLRYGRKSNKKHQWIDLLELGRIKPGENVLEFKLQEFSHKATLLKNGKIRTSKGQILQNPVQWVKDLLGSDISVTWKYVWNKVTYLGTELSKFIVDEVSVSSELELPTQE</sequence>
<accession>A0A7K6D144</accession>
<organism evidence="2 3">
    <name type="scientific">Origma solitaria</name>
    <dbReference type="NCBI Taxonomy" id="720586"/>
    <lineage>
        <taxon>Eukaryota</taxon>
        <taxon>Metazoa</taxon>
        <taxon>Chordata</taxon>
        <taxon>Craniata</taxon>
        <taxon>Vertebrata</taxon>
        <taxon>Euteleostomi</taxon>
        <taxon>Archelosauria</taxon>
        <taxon>Archosauria</taxon>
        <taxon>Dinosauria</taxon>
        <taxon>Saurischia</taxon>
        <taxon>Theropoda</taxon>
        <taxon>Coelurosauria</taxon>
        <taxon>Aves</taxon>
        <taxon>Neognathae</taxon>
        <taxon>Neoaves</taxon>
        <taxon>Telluraves</taxon>
        <taxon>Australaves</taxon>
        <taxon>Passeriformes</taxon>
        <taxon>Meliphagoidea</taxon>
        <taxon>Acanthizidae</taxon>
        <taxon>Origma</taxon>
    </lineage>
</organism>
<feature type="non-terminal residue" evidence="2">
    <location>
        <position position="461"/>
    </location>
</feature>
<proteinExistence type="predicted"/>
<evidence type="ECO:0000313" key="2">
    <source>
        <dbReference type="EMBL" id="NWV20714.1"/>
    </source>
</evidence>
<evidence type="ECO:0000313" key="3">
    <source>
        <dbReference type="Proteomes" id="UP000571324"/>
    </source>
</evidence>
<name>A0A7K6D144_9PASS</name>
<dbReference type="PANTHER" id="PTHR24176:SF14">
    <property type="entry name" value="ANKYRIN REPEAT DOMAIN-CONTAINING PROTEIN 31"/>
    <property type="match status" value="1"/>
</dbReference>
<protein>
    <submittedName>
        <fullName evidence="2">ANR31 protein</fullName>
    </submittedName>
</protein>
<keyword evidence="3" id="KW-1185">Reference proteome</keyword>
<gene>
    <name evidence="2" type="primary">Ankrd31</name>
    <name evidence="2" type="ORF">ORISOL_R08569</name>
</gene>